<feature type="region of interest" description="Disordered" evidence="5">
    <location>
        <begin position="269"/>
        <end position="321"/>
    </location>
</feature>
<feature type="chain" id="PRO_5023008713" evidence="7">
    <location>
        <begin position="22"/>
        <end position="368"/>
    </location>
</feature>
<evidence type="ECO:0000256" key="5">
    <source>
        <dbReference type="SAM" id="MobiDB-lite"/>
    </source>
</evidence>
<protein>
    <submittedName>
        <fullName evidence="8">Uncharacterized protein</fullName>
    </submittedName>
</protein>
<reference evidence="8 9" key="1">
    <citation type="journal article" date="2019" name="Nat. Ecol. Evol.">
        <title>Megaphylogeny resolves global patterns of mushroom evolution.</title>
        <authorList>
            <person name="Varga T."/>
            <person name="Krizsan K."/>
            <person name="Foldi C."/>
            <person name="Dima B."/>
            <person name="Sanchez-Garcia M."/>
            <person name="Sanchez-Ramirez S."/>
            <person name="Szollosi G.J."/>
            <person name="Szarkandi J.G."/>
            <person name="Papp V."/>
            <person name="Albert L."/>
            <person name="Andreopoulos W."/>
            <person name="Angelini C."/>
            <person name="Antonin V."/>
            <person name="Barry K.W."/>
            <person name="Bougher N.L."/>
            <person name="Buchanan P."/>
            <person name="Buyck B."/>
            <person name="Bense V."/>
            <person name="Catcheside P."/>
            <person name="Chovatia M."/>
            <person name="Cooper J."/>
            <person name="Damon W."/>
            <person name="Desjardin D."/>
            <person name="Finy P."/>
            <person name="Geml J."/>
            <person name="Haridas S."/>
            <person name="Hughes K."/>
            <person name="Justo A."/>
            <person name="Karasinski D."/>
            <person name="Kautmanova I."/>
            <person name="Kiss B."/>
            <person name="Kocsube S."/>
            <person name="Kotiranta H."/>
            <person name="LaButti K.M."/>
            <person name="Lechner B.E."/>
            <person name="Liimatainen K."/>
            <person name="Lipzen A."/>
            <person name="Lukacs Z."/>
            <person name="Mihaltcheva S."/>
            <person name="Morgado L.N."/>
            <person name="Niskanen T."/>
            <person name="Noordeloos M.E."/>
            <person name="Ohm R.A."/>
            <person name="Ortiz-Santana B."/>
            <person name="Ovrebo C."/>
            <person name="Racz N."/>
            <person name="Riley R."/>
            <person name="Savchenko A."/>
            <person name="Shiryaev A."/>
            <person name="Soop K."/>
            <person name="Spirin V."/>
            <person name="Szebenyi C."/>
            <person name="Tomsovsky M."/>
            <person name="Tulloss R.E."/>
            <person name="Uehling J."/>
            <person name="Grigoriev I.V."/>
            <person name="Vagvolgyi C."/>
            <person name="Papp T."/>
            <person name="Martin F.M."/>
            <person name="Miettinen O."/>
            <person name="Hibbett D.S."/>
            <person name="Nagy L.G."/>
        </authorList>
    </citation>
    <scope>NUCLEOTIDE SEQUENCE [LARGE SCALE GENOMIC DNA]</scope>
    <source>
        <strain evidence="8 9">CBS 166.37</strain>
    </source>
</reference>
<evidence type="ECO:0000313" key="9">
    <source>
        <dbReference type="Proteomes" id="UP000308652"/>
    </source>
</evidence>
<feature type="compositionally biased region" description="Basic and acidic residues" evidence="5">
    <location>
        <begin position="277"/>
        <end position="291"/>
    </location>
</feature>
<dbReference type="GO" id="GO:0016020">
    <property type="term" value="C:membrane"/>
    <property type="evidence" value="ECO:0007669"/>
    <property type="project" value="UniProtKB-SubCell"/>
</dbReference>
<dbReference type="GO" id="GO:0071944">
    <property type="term" value="C:cell periphery"/>
    <property type="evidence" value="ECO:0007669"/>
    <property type="project" value="UniProtKB-ARBA"/>
</dbReference>
<feature type="signal peptide" evidence="7">
    <location>
        <begin position="1"/>
        <end position="21"/>
    </location>
</feature>
<evidence type="ECO:0000256" key="1">
    <source>
        <dbReference type="ARBA" id="ARBA00004167"/>
    </source>
</evidence>
<evidence type="ECO:0000256" key="2">
    <source>
        <dbReference type="ARBA" id="ARBA00022692"/>
    </source>
</evidence>
<evidence type="ECO:0000256" key="3">
    <source>
        <dbReference type="ARBA" id="ARBA00022989"/>
    </source>
</evidence>
<comment type="subcellular location">
    <subcellularLocation>
        <location evidence="1">Membrane</location>
        <topology evidence="1">Single-pass membrane protein</topology>
    </subcellularLocation>
</comment>
<keyword evidence="7" id="KW-0732">Signal</keyword>
<evidence type="ECO:0000256" key="4">
    <source>
        <dbReference type="ARBA" id="ARBA00023136"/>
    </source>
</evidence>
<keyword evidence="2 6" id="KW-0812">Transmembrane</keyword>
<keyword evidence="4 6" id="KW-0472">Membrane</keyword>
<feature type="transmembrane region" description="Helical" evidence="6">
    <location>
        <begin position="177"/>
        <end position="202"/>
    </location>
</feature>
<name>A0A5C3LMJ3_9AGAR</name>
<evidence type="ECO:0000313" key="8">
    <source>
        <dbReference type="EMBL" id="TFK33922.1"/>
    </source>
</evidence>
<feature type="compositionally biased region" description="Low complexity" evidence="5">
    <location>
        <begin position="148"/>
        <end position="167"/>
    </location>
</feature>
<feature type="region of interest" description="Disordered" evidence="5">
    <location>
        <begin position="349"/>
        <end position="368"/>
    </location>
</feature>
<dbReference type="EMBL" id="ML213639">
    <property type="protein sequence ID" value="TFK33922.1"/>
    <property type="molecule type" value="Genomic_DNA"/>
</dbReference>
<sequence>MHSQLCPYLLCLIWIPRLALAAVQVLVQSTLPQPGDVLQYAIEASPIPTGTVGMFMVAASSPDKPGGRLFFPFSLTVTESPQQLSFAIPTTMPAGFYTLDMHTNTSVYSDLLGSSDIFQLSPLDTPSSTTASADQSVLSTLPITSQDPTSSSIATTAAPAISSSSATNDPQPKKKTAIGPIIGGVIGGLVILFALLGGCFLLRRRRRMADSAYSGTIETPGPPTGQVPGSAEMLVSPYSLDNATMNPQGSHTRDIPSSDAAGFDSAGGYIAPLYPTSEKERLRRERARVESELSELQPLRYPRSQTPSDAMSSRESNRDDEMRQRVEILTAQVHQLENALHSTTHGFEALSEAPPEYGTRAGSEARFG</sequence>
<accession>A0A5C3LMJ3</accession>
<proteinExistence type="predicted"/>
<evidence type="ECO:0000256" key="6">
    <source>
        <dbReference type="SAM" id="Phobius"/>
    </source>
</evidence>
<evidence type="ECO:0000256" key="7">
    <source>
        <dbReference type="SAM" id="SignalP"/>
    </source>
</evidence>
<feature type="region of interest" description="Disordered" evidence="5">
    <location>
        <begin position="142"/>
        <end position="174"/>
    </location>
</feature>
<dbReference type="AlphaFoldDB" id="A0A5C3LMJ3"/>
<dbReference type="PANTHER" id="PTHR15549:SF26">
    <property type="entry name" value="AXIAL BUDDING PATTERN PROTEIN 2-RELATED"/>
    <property type="match status" value="1"/>
</dbReference>
<dbReference type="Proteomes" id="UP000308652">
    <property type="component" value="Unassembled WGS sequence"/>
</dbReference>
<dbReference type="OrthoDB" id="3069832at2759"/>
<dbReference type="PANTHER" id="PTHR15549">
    <property type="entry name" value="PAIRED IMMUNOGLOBULIN-LIKE TYPE 2 RECEPTOR"/>
    <property type="match status" value="1"/>
</dbReference>
<organism evidence="8 9">
    <name type="scientific">Crucibulum laeve</name>
    <dbReference type="NCBI Taxonomy" id="68775"/>
    <lineage>
        <taxon>Eukaryota</taxon>
        <taxon>Fungi</taxon>
        <taxon>Dikarya</taxon>
        <taxon>Basidiomycota</taxon>
        <taxon>Agaricomycotina</taxon>
        <taxon>Agaricomycetes</taxon>
        <taxon>Agaricomycetidae</taxon>
        <taxon>Agaricales</taxon>
        <taxon>Agaricineae</taxon>
        <taxon>Nidulariaceae</taxon>
        <taxon>Crucibulum</taxon>
    </lineage>
</organism>
<dbReference type="InterPro" id="IPR051694">
    <property type="entry name" value="Immunoregulatory_rcpt-like"/>
</dbReference>
<dbReference type="InterPro" id="IPR004913">
    <property type="entry name" value="Herpes_gJ"/>
</dbReference>
<feature type="compositionally biased region" description="Polar residues" evidence="5">
    <location>
        <begin position="303"/>
        <end position="314"/>
    </location>
</feature>
<keyword evidence="9" id="KW-1185">Reference proteome</keyword>
<dbReference type="Pfam" id="PF03229">
    <property type="entry name" value="Alpha_GJ"/>
    <property type="match status" value="1"/>
</dbReference>
<gene>
    <name evidence="8" type="ORF">BDQ12DRAFT_765513</name>
</gene>
<keyword evidence="3 6" id="KW-1133">Transmembrane helix</keyword>